<dbReference type="RefSeq" id="WP_124739386.1">
    <property type="nucleotide sequence ID" value="NZ_CP034086.1"/>
</dbReference>
<dbReference type="CDD" id="cd10441">
    <property type="entry name" value="GIY-YIG_COG1833"/>
    <property type="match status" value="1"/>
</dbReference>
<dbReference type="KEGG" id="mros:EHO51_13910"/>
<reference evidence="1 2" key="1">
    <citation type="submission" date="2018-11" db="EMBL/GenBank/DDBJ databases">
        <title>Genome squencing of methanotrophic bacteria isolated from alkaline groundwater in Korea.</title>
        <authorList>
            <person name="Nguyen L.N."/>
        </authorList>
    </citation>
    <scope>NUCLEOTIDE SEQUENCE [LARGE SCALE GENOMIC DNA]</scope>
    <source>
        <strain evidence="1 2">GW6</strain>
    </source>
</reference>
<dbReference type="PANTHER" id="PTHR37460:SF1">
    <property type="entry name" value="ENDONUCLEASE III"/>
    <property type="match status" value="1"/>
</dbReference>
<proteinExistence type="predicted"/>
<dbReference type="Proteomes" id="UP000273982">
    <property type="component" value="Chromosome"/>
</dbReference>
<protein>
    <submittedName>
        <fullName evidence="1">GIY-YIG nuclease family protein</fullName>
    </submittedName>
</protein>
<evidence type="ECO:0000313" key="1">
    <source>
        <dbReference type="EMBL" id="AZG77734.1"/>
    </source>
</evidence>
<gene>
    <name evidence="1" type="ORF">EHO51_13910</name>
</gene>
<sequence length="145" mass="15376">MIFVASAADAPSTPGAYALALRLGAPLDVRIEKNSATLAAGDYLYCGSARGSGGLRARLARHMRKDKRAHWHVDQLTLAGEIVGAFILEGGDECALNAALSDLPIPVAGFGSSDCRRCAAHLRFWPEGAALPSRWENARKAARCT</sequence>
<name>A0A3G8M7Z9_9HYPH</name>
<dbReference type="Pfam" id="PF01986">
    <property type="entry name" value="DUF123"/>
    <property type="match status" value="1"/>
</dbReference>
<dbReference type="PANTHER" id="PTHR37460">
    <property type="entry name" value="ENDONUCLEASE III"/>
    <property type="match status" value="1"/>
</dbReference>
<organism evidence="1 2">
    <name type="scientific">Methylocystis rosea</name>
    <dbReference type="NCBI Taxonomy" id="173366"/>
    <lineage>
        <taxon>Bacteria</taxon>
        <taxon>Pseudomonadati</taxon>
        <taxon>Pseudomonadota</taxon>
        <taxon>Alphaproteobacteria</taxon>
        <taxon>Hyphomicrobiales</taxon>
        <taxon>Methylocystaceae</taxon>
        <taxon>Methylocystis</taxon>
    </lineage>
</organism>
<dbReference type="AlphaFoldDB" id="A0A3G8M7Z9"/>
<dbReference type="EMBL" id="CP034086">
    <property type="protein sequence ID" value="AZG77734.1"/>
    <property type="molecule type" value="Genomic_DNA"/>
</dbReference>
<dbReference type="InterPro" id="IPR002837">
    <property type="entry name" value="DUF123"/>
</dbReference>
<accession>A0A3G8M7Z9</accession>
<evidence type="ECO:0000313" key="2">
    <source>
        <dbReference type="Proteomes" id="UP000273982"/>
    </source>
</evidence>